<accession>A0A250XBQ1</accession>
<feature type="compositionally biased region" description="Polar residues" evidence="1">
    <location>
        <begin position="189"/>
        <end position="202"/>
    </location>
</feature>
<sequence>MRKNKYNNGLKKGRTEIMEFAKIFLSGKLRGYEVRPSVPEDRVDSLDIHSRHLASAQKKLRPDSLSIHRKRLEHKQQAQSGQEGEQVVDCGDTAVLEALSSQIQHRGQAPTSRSTASVTLVEVESLTHDNVGLEDEEDLASVDSPEILPCQACRVDSIMLAKQRGVAPIRKSKSTKVRGPSKLRERRGPSQTGAVSAAPSSARMSHLSATSLAAGPASLLARITTHSTVLPQHSAENRYGTSNHAAVSAEAAVRLSWADKILNKITALTHRGTVDRVGVYGNQAAQRHNVSLRHHYTPPPPGAVLRPALVRHSFNANAAIPTPRRNVVEPYSSSSETVSASSLFFGMPLAALMAVGRGGPGCSLIRLSHAAYSALPTMNASSVTWADESHVFQSQKPPLRRVTSAPAVQRAVQPILLQ</sequence>
<evidence type="ECO:0000256" key="1">
    <source>
        <dbReference type="SAM" id="MobiDB-lite"/>
    </source>
</evidence>
<feature type="compositionally biased region" description="Basic residues" evidence="1">
    <location>
        <begin position="170"/>
        <end position="181"/>
    </location>
</feature>
<reference evidence="2 3" key="1">
    <citation type="submission" date="2017-08" db="EMBL/GenBank/DDBJ databases">
        <title>Acidophilic green algal genome provides insights into adaptation to an acidic environment.</title>
        <authorList>
            <person name="Hirooka S."/>
            <person name="Hirose Y."/>
            <person name="Kanesaki Y."/>
            <person name="Higuchi S."/>
            <person name="Fujiwara T."/>
            <person name="Onuma R."/>
            <person name="Era A."/>
            <person name="Ohbayashi R."/>
            <person name="Uzuka A."/>
            <person name="Nozaki H."/>
            <person name="Yoshikawa H."/>
            <person name="Miyagishima S.Y."/>
        </authorList>
    </citation>
    <scope>NUCLEOTIDE SEQUENCE [LARGE SCALE GENOMIC DNA]</scope>
    <source>
        <strain evidence="2 3">NIES-2499</strain>
    </source>
</reference>
<comment type="caution">
    <text evidence="2">The sequence shown here is derived from an EMBL/GenBank/DDBJ whole genome shotgun (WGS) entry which is preliminary data.</text>
</comment>
<feature type="region of interest" description="Disordered" evidence="1">
    <location>
        <begin position="166"/>
        <end position="202"/>
    </location>
</feature>
<protein>
    <submittedName>
        <fullName evidence="2">Uncharacterized protein</fullName>
    </submittedName>
</protein>
<dbReference type="EMBL" id="BEGY01000053">
    <property type="protein sequence ID" value="GAX80505.1"/>
    <property type="molecule type" value="Genomic_DNA"/>
</dbReference>
<organism evidence="2 3">
    <name type="scientific">Chlamydomonas eustigma</name>
    <dbReference type="NCBI Taxonomy" id="1157962"/>
    <lineage>
        <taxon>Eukaryota</taxon>
        <taxon>Viridiplantae</taxon>
        <taxon>Chlorophyta</taxon>
        <taxon>core chlorophytes</taxon>
        <taxon>Chlorophyceae</taxon>
        <taxon>CS clade</taxon>
        <taxon>Chlamydomonadales</taxon>
        <taxon>Chlamydomonadaceae</taxon>
        <taxon>Chlamydomonas</taxon>
    </lineage>
</organism>
<name>A0A250XBQ1_9CHLO</name>
<gene>
    <name evidence="2" type="ORF">CEUSTIGMA_g7943.t1</name>
</gene>
<evidence type="ECO:0000313" key="3">
    <source>
        <dbReference type="Proteomes" id="UP000232323"/>
    </source>
</evidence>
<evidence type="ECO:0000313" key="2">
    <source>
        <dbReference type="EMBL" id="GAX80505.1"/>
    </source>
</evidence>
<dbReference type="Proteomes" id="UP000232323">
    <property type="component" value="Unassembled WGS sequence"/>
</dbReference>
<dbReference type="AlphaFoldDB" id="A0A250XBQ1"/>
<keyword evidence="3" id="KW-1185">Reference proteome</keyword>
<proteinExistence type="predicted"/>